<keyword evidence="6" id="KW-1185">Reference proteome</keyword>
<evidence type="ECO:0000256" key="4">
    <source>
        <dbReference type="ARBA" id="ARBA00051722"/>
    </source>
</evidence>
<organism evidence="5 6">
    <name type="scientific">Curvibacter microcysteis</name>
    <dbReference type="NCBI Taxonomy" id="3026419"/>
    <lineage>
        <taxon>Bacteria</taxon>
        <taxon>Pseudomonadati</taxon>
        <taxon>Pseudomonadota</taxon>
        <taxon>Betaproteobacteria</taxon>
        <taxon>Burkholderiales</taxon>
        <taxon>Comamonadaceae</taxon>
        <taxon>Curvibacter</taxon>
    </lineage>
</organism>
<protein>
    <recommendedName>
        <fullName evidence="2">protein-tyrosine-phosphatase</fullName>
        <ecNumber evidence="2">3.1.3.48</ecNumber>
    </recommendedName>
</protein>
<comment type="caution">
    <text evidence="5">The sequence shown here is derived from an EMBL/GenBank/DDBJ whole genome shotgun (WGS) entry which is preliminary data.</text>
</comment>
<dbReference type="SUPFAM" id="SSF51556">
    <property type="entry name" value="Metallo-dependent hydrolases"/>
    <property type="match status" value="1"/>
</dbReference>
<dbReference type="EC" id="3.1.3.48" evidence="2"/>
<dbReference type="Pfam" id="PF19567">
    <property type="entry name" value="CpsB_CapC"/>
    <property type="match status" value="1"/>
</dbReference>
<dbReference type="Gene3D" id="3.20.20.140">
    <property type="entry name" value="Metal-dependent hydrolases"/>
    <property type="match status" value="1"/>
</dbReference>
<dbReference type="InterPro" id="IPR016667">
    <property type="entry name" value="Caps_polysacc_synth_CpsB/CapC"/>
</dbReference>
<keyword evidence="3" id="KW-0378">Hydrolase</keyword>
<evidence type="ECO:0000256" key="1">
    <source>
        <dbReference type="ARBA" id="ARBA00005750"/>
    </source>
</evidence>
<reference evidence="5 6" key="1">
    <citation type="submission" date="2023-02" db="EMBL/GenBank/DDBJ databases">
        <title>Bacterial whole genome sequence for Curvibacter sp. HBC28.</title>
        <authorList>
            <person name="Le V."/>
            <person name="Ko S.-R."/>
            <person name="Ahn C.-Y."/>
            <person name="Oh H.-M."/>
        </authorList>
    </citation>
    <scope>NUCLEOTIDE SEQUENCE [LARGE SCALE GENOMIC DNA]</scope>
    <source>
        <strain evidence="5 6">HBC28</strain>
    </source>
</reference>
<dbReference type="InterPro" id="IPR032466">
    <property type="entry name" value="Metal_Hydrolase"/>
</dbReference>
<accession>A0ABT5MDB1</accession>
<gene>
    <name evidence="5" type="ORF">PSQ39_08075</name>
</gene>
<dbReference type="PANTHER" id="PTHR39181">
    <property type="entry name" value="TYROSINE-PROTEIN PHOSPHATASE YWQE"/>
    <property type="match status" value="1"/>
</dbReference>
<dbReference type="PIRSF" id="PIRSF016557">
    <property type="entry name" value="Caps_synth_CpsB"/>
    <property type="match status" value="1"/>
</dbReference>
<comment type="catalytic activity">
    <reaction evidence="4">
        <text>O-phospho-L-tyrosyl-[protein] + H2O = L-tyrosyl-[protein] + phosphate</text>
        <dbReference type="Rhea" id="RHEA:10684"/>
        <dbReference type="Rhea" id="RHEA-COMP:10136"/>
        <dbReference type="Rhea" id="RHEA-COMP:20101"/>
        <dbReference type="ChEBI" id="CHEBI:15377"/>
        <dbReference type="ChEBI" id="CHEBI:43474"/>
        <dbReference type="ChEBI" id="CHEBI:46858"/>
        <dbReference type="ChEBI" id="CHEBI:61978"/>
        <dbReference type="EC" id="3.1.3.48"/>
    </reaction>
</comment>
<comment type="similarity">
    <text evidence="1">Belongs to the metallo-dependent hydrolases superfamily. CpsB/CapC family.</text>
</comment>
<evidence type="ECO:0000313" key="5">
    <source>
        <dbReference type="EMBL" id="MDD0814583.1"/>
    </source>
</evidence>
<evidence type="ECO:0000256" key="2">
    <source>
        <dbReference type="ARBA" id="ARBA00013064"/>
    </source>
</evidence>
<dbReference type="PANTHER" id="PTHR39181:SF1">
    <property type="entry name" value="TYROSINE-PROTEIN PHOSPHATASE YWQE"/>
    <property type="match status" value="1"/>
</dbReference>
<name>A0ABT5MDB1_9BURK</name>
<dbReference type="Proteomes" id="UP001528672">
    <property type="component" value="Unassembled WGS sequence"/>
</dbReference>
<evidence type="ECO:0000256" key="3">
    <source>
        <dbReference type="ARBA" id="ARBA00022801"/>
    </source>
</evidence>
<dbReference type="EMBL" id="JAQSIO010000002">
    <property type="protein sequence ID" value="MDD0814583.1"/>
    <property type="molecule type" value="Genomic_DNA"/>
</dbReference>
<dbReference type="RefSeq" id="WP_273926225.1">
    <property type="nucleotide sequence ID" value="NZ_JAQSIO010000002.1"/>
</dbReference>
<proteinExistence type="inferred from homology"/>
<sequence length="247" mass="26537">MSTAPAHGLIDLHCHFLHGVDDGARNLQEALGLARAAVADGITASAMTPHFHPGRYPNQKSVIALHVAAFQQALDEHGIALKVHLGGEMRASDESLAQLMDHEVPFLGEVKGLKILLLEFPHQGLPGWGVGFVYRLLEMGIRPLIAHPERNKHVMADVDRIQPYLAAGCWLQVTGGSLLGQFGKASQKAAWALMEQDAVAVVASDAHNLDSRPPHLAQARQLVASEYGAKRADRLFTTTPASILGLG</sequence>
<evidence type="ECO:0000313" key="6">
    <source>
        <dbReference type="Proteomes" id="UP001528672"/>
    </source>
</evidence>